<evidence type="ECO:0000256" key="1">
    <source>
        <dbReference type="SAM" id="MobiDB-lite"/>
    </source>
</evidence>
<reference evidence="2 3" key="1">
    <citation type="journal article" date="2019" name="Sci. Rep.">
        <title>Orb-weaving spider Araneus ventricosus genome elucidates the spidroin gene catalogue.</title>
        <authorList>
            <person name="Kono N."/>
            <person name="Nakamura H."/>
            <person name="Ohtoshi R."/>
            <person name="Moran D.A.P."/>
            <person name="Shinohara A."/>
            <person name="Yoshida Y."/>
            <person name="Fujiwara M."/>
            <person name="Mori M."/>
            <person name="Tomita M."/>
            <person name="Arakawa K."/>
        </authorList>
    </citation>
    <scope>NUCLEOTIDE SEQUENCE [LARGE SCALE GENOMIC DNA]</scope>
</reference>
<protein>
    <submittedName>
        <fullName evidence="2">Uncharacterized protein</fullName>
    </submittedName>
</protein>
<evidence type="ECO:0000313" key="2">
    <source>
        <dbReference type="EMBL" id="GBO25626.1"/>
    </source>
</evidence>
<gene>
    <name evidence="2" type="ORF">AVEN_170732_1</name>
</gene>
<accession>A0A4Y2VN66</accession>
<dbReference type="EMBL" id="BGPR01048611">
    <property type="protein sequence ID" value="GBO25626.1"/>
    <property type="molecule type" value="Genomic_DNA"/>
</dbReference>
<feature type="region of interest" description="Disordered" evidence="1">
    <location>
        <begin position="21"/>
        <end position="72"/>
    </location>
</feature>
<keyword evidence="3" id="KW-1185">Reference proteome</keyword>
<proteinExistence type="predicted"/>
<dbReference type="Proteomes" id="UP000499080">
    <property type="component" value="Unassembled WGS sequence"/>
</dbReference>
<comment type="caution">
    <text evidence="2">The sequence shown here is derived from an EMBL/GenBank/DDBJ whole genome shotgun (WGS) entry which is preliminary data.</text>
</comment>
<name>A0A4Y2VN66_ARAVE</name>
<dbReference type="AlphaFoldDB" id="A0A4Y2VN66"/>
<organism evidence="2 3">
    <name type="scientific">Araneus ventricosus</name>
    <name type="common">Orbweaver spider</name>
    <name type="synonym">Epeira ventricosa</name>
    <dbReference type="NCBI Taxonomy" id="182803"/>
    <lineage>
        <taxon>Eukaryota</taxon>
        <taxon>Metazoa</taxon>
        <taxon>Ecdysozoa</taxon>
        <taxon>Arthropoda</taxon>
        <taxon>Chelicerata</taxon>
        <taxon>Arachnida</taxon>
        <taxon>Araneae</taxon>
        <taxon>Araneomorphae</taxon>
        <taxon>Entelegynae</taxon>
        <taxon>Araneoidea</taxon>
        <taxon>Araneidae</taxon>
        <taxon>Araneus</taxon>
    </lineage>
</organism>
<evidence type="ECO:0000313" key="3">
    <source>
        <dbReference type="Proteomes" id="UP000499080"/>
    </source>
</evidence>
<sequence>MVLADFLPQFYQGRVCKYASRPWGRKAPGPRPDSTEDPPCMGPAARQTIRSGQTPPRWRGVEARRGGRQPRCRPRHLTKVQNYEVRPKIALVLLQNGTLI</sequence>